<proteinExistence type="predicted"/>
<dbReference type="InterPro" id="IPR005184">
    <property type="entry name" value="DUF306_Meta_HslJ"/>
</dbReference>
<feature type="signal peptide" evidence="1">
    <location>
        <begin position="1"/>
        <end position="22"/>
    </location>
</feature>
<keyword evidence="4" id="KW-1185">Reference proteome</keyword>
<dbReference type="Pfam" id="PF03724">
    <property type="entry name" value="META"/>
    <property type="match status" value="1"/>
</dbReference>
<sequence length="144" mass="15994">MRFNIKSLLTALALPVLVTSCASHMNTPPTAQDLAHHRWVLVNINGDNPFDVGDKRATLEIGENLSVNGNAGCNGFFGEAELSGEKFRVKNMAMTRKMCFGDIMDTEQAFSQTLSDWSNIIINKDSMILNGDTHTLTFKLDDWK</sequence>
<dbReference type="PANTHER" id="PTHR35535:SF1">
    <property type="entry name" value="HEAT SHOCK PROTEIN HSLJ"/>
    <property type="match status" value="1"/>
</dbReference>
<feature type="domain" description="DUF306" evidence="2">
    <location>
        <begin position="32"/>
        <end position="138"/>
    </location>
</feature>
<evidence type="ECO:0000259" key="2">
    <source>
        <dbReference type="Pfam" id="PF03724"/>
    </source>
</evidence>
<name>E3BNJ9_9VIBR</name>
<dbReference type="RefSeq" id="WP_009602778.1">
    <property type="nucleotide sequence ID" value="NZ_AEIU01000096.1"/>
</dbReference>
<dbReference type="InterPro" id="IPR038670">
    <property type="entry name" value="HslJ-like_sf"/>
</dbReference>
<evidence type="ECO:0000313" key="4">
    <source>
        <dbReference type="Proteomes" id="UP000002943"/>
    </source>
</evidence>
<reference evidence="3 4" key="1">
    <citation type="journal article" date="2012" name="Int. J. Syst. Evol. Microbiol.">
        <title>Vibrio caribbeanicus sp. nov., isolated from the marine sponge Scleritoderma cyanea.</title>
        <authorList>
            <person name="Hoffmann M."/>
            <person name="Monday S.R."/>
            <person name="Allard M.W."/>
            <person name="Strain E.A."/>
            <person name="Whittaker P."/>
            <person name="Naum M."/>
            <person name="McCarthy P.J."/>
            <person name="Lopez J.V."/>
            <person name="Fischer M."/>
            <person name="Brown E.W."/>
        </authorList>
    </citation>
    <scope>NUCLEOTIDE SEQUENCE [LARGE SCALE GENOMIC DNA]</scope>
    <source>
        <strain evidence="3 4">ATCC BAA-2122</strain>
    </source>
</reference>
<accession>E3BNJ9</accession>
<dbReference type="AlphaFoldDB" id="E3BNJ9"/>
<evidence type="ECO:0000256" key="1">
    <source>
        <dbReference type="SAM" id="SignalP"/>
    </source>
</evidence>
<keyword evidence="3" id="KW-0346">Stress response</keyword>
<keyword evidence="1" id="KW-0732">Signal</keyword>
<dbReference type="Gene3D" id="2.40.128.270">
    <property type="match status" value="1"/>
</dbReference>
<dbReference type="Proteomes" id="UP000002943">
    <property type="component" value="Unassembled WGS sequence"/>
</dbReference>
<dbReference type="eggNOG" id="COG3187">
    <property type="taxonomic scope" value="Bacteria"/>
</dbReference>
<dbReference type="InterPro" id="IPR053147">
    <property type="entry name" value="Hsp_HslJ-like"/>
</dbReference>
<feature type="chain" id="PRO_5003167231" evidence="1">
    <location>
        <begin position="23"/>
        <end position="144"/>
    </location>
</feature>
<dbReference type="EMBL" id="AEIU01000096">
    <property type="protein sequence ID" value="EFP95418.1"/>
    <property type="molecule type" value="Genomic_DNA"/>
</dbReference>
<dbReference type="PROSITE" id="PS51257">
    <property type="entry name" value="PROKAR_LIPOPROTEIN"/>
    <property type="match status" value="1"/>
</dbReference>
<organism evidence="3 4">
    <name type="scientific">Vibrio caribbeanicus ATCC BAA-2122</name>
    <dbReference type="NCBI Taxonomy" id="796620"/>
    <lineage>
        <taxon>Bacteria</taxon>
        <taxon>Pseudomonadati</taxon>
        <taxon>Pseudomonadota</taxon>
        <taxon>Gammaproteobacteria</taxon>
        <taxon>Vibrionales</taxon>
        <taxon>Vibrionaceae</taxon>
        <taxon>Vibrio</taxon>
    </lineage>
</organism>
<dbReference type="OrthoDB" id="5600341at2"/>
<gene>
    <name evidence="3" type="ORF">VIBC2010_15324</name>
</gene>
<evidence type="ECO:0000313" key="3">
    <source>
        <dbReference type="EMBL" id="EFP95418.1"/>
    </source>
</evidence>
<comment type="caution">
    <text evidence="3">The sequence shown here is derived from an EMBL/GenBank/DDBJ whole genome shotgun (WGS) entry which is preliminary data.</text>
</comment>
<protein>
    <submittedName>
        <fullName evidence="3">Heat shock protein HslJ</fullName>
    </submittedName>
</protein>
<dbReference type="PANTHER" id="PTHR35535">
    <property type="entry name" value="HEAT SHOCK PROTEIN HSLJ"/>
    <property type="match status" value="1"/>
</dbReference>
<dbReference type="STRING" id="796620.VIBC2010_15324"/>